<evidence type="ECO:0000256" key="2">
    <source>
        <dbReference type="SAM" id="Phobius"/>
    </source>
</evidence>
<gene>
    <name evidence="3" type="ORF">PZE19_30045</name>
</gene>
<name>A0ABT6FKE8_9BACT</name>
<keyword evidence="2" id="KW-0472">Membrane</keyword>
<evidence type="ECO:0000313" key="3">
    <source>
        <dbReference type="EMBL" id="MDG3008027.1"/>
    </source>
</evidence>
<keyword evidence="2" id="KW-0812">Transmembrane</keyword>
<accession>A0ABT6FKE8</accession>
<reference evidence="3 4" key="1">
    <citation type="submission" date="2023-03" db="EMBL/GenBank/DDBJ databases">
        <title>Paludisphaera mucosa sp. nov. a novel planctomycete from northern fen.</title>
        <authorList>
            <person name="Ivanova A."/>
        </authorList>
    </citation>
    <scope>NUCLEOTIDE SEQUENCE [LARGE SCALE GENOMIC DNA]</scope>
    <source>
        <strain evidence="3 4">Pla2</strain>
    </source>
</reference>
<dbReference type="Proteomes" id="UP001216907">
    <property type="component" value="Unassembled WGS sequence"/>
</dbReference>
<evidence type="ECO:0000256" key="1">
    <source>
        <dbReference type="SAM" id="MobiDB-lite"/>
    </source>
</evidence>
<evidence type="ECO:0008006" key="5">
    <source>
        <dbReference type="Google" id="ProtNLM"/>
    </source>
</evidence>
<feature type="transmembrane region" description="Helical" evidence="2">
    <location>
        <begin position="79"/>
        <end position="98"/>
    </location>
</feature>
<dbReference type="RefSeq" id="WP_277864295.1">
    <property type="nucleotide sequence ID" value="NZ_JARRAG010000002.1"/>
</dbReference>
<feature type="region of interest" description="Disordered" evidence="1">
    <location>
        <begin position="364"/>
        <end position="387"/>
    </location>
</feature>
<evidence type="ECO:0000313" key="4">
    <source>
        <dbReference type="Proteomes" id="UP001216907"/>
    </source>
</evidence>
<comment type="caution">
    <text evidence="3">The sequence shown here is derived from an EMBL/GenBank/DDBJ whole genome shotgun (WGS) entry which is preliminary data.</text>
</comment>
<protein>
    <recommendedName>
        <fullName evidence="5">Cytochrome c domain-containing protein</fullName>
    </recommendedName>
</protein>
<keyword evidence="4" id="KW-1185">Reference proteome</keyword>
<feature type="transmembrane region" description="Helical" evidence="2">
    <location>
        <begin position="55"/>
        <end position="73"/>
    </location>
</feature>
<organism evidence="3 4">
    <name type="scientific">Paludisphaera mucosa</name>
    <dbReference type="NCBI Taxonomy" id="3030827"/>
    <lineage>
        <taxon>Bacteria</taxon>
        <taxon>Pseudomonadati</taxon>
        <taxon>Planctomycetota</taxon>
        <taxon>Planctomycetia</taxon>
        <taxon>Isosphaerales</taxon>
        <taxon>Isosphaeraceae</taxon>
        <taxon>Paludisphaera</taxon>
    </lineage>
</organism>
<feature type="transmembrane region" description="Helical" evidence="2">
    <location>
        <begin position="28"/>
        <end position="48"/>
    </location>
</feature>
<keyword evidence="2" id="KW-1133">Transmembrane helix</keyword>
<proteinExistence type="predicted"/>
<sequence length="387" mass="41314">MLIISLVVSALLLLAVDRASRRGADARAWIIIIAGVFAFGPFLLMLVLPTVMIQALLLCVVAILWGVRGGGPAAFRRMALGATVIAYGIGGLMAHSSFREAARLRGLYPLESMEARVPAPRADAAESPPGPDSLARLARLEESGGYEGEFRGWQLRILHENTVGSFIDAPGFGVARMLRPSEALLAVGLRKAGVPRQPGPRIPFSGSPGELRGVDPEAEAPLGPLLEASILDFVNPEGFGYVRDRRHVAGFETHQFSRIPEPASRWKLRNLELASLLLHEEPVVYTSAELPRMDRLHGKPTRPLDRFEGPALGALRRGEDLVVARDGDSVRMLGAVRSLAACVACHGGARGDLLGAFSYDLAPDARTSPSASESEESVSLGPPPPGP</sequence>
<dbReference type="EMBL" id="JARRAG010000002">
    <property type="protein sequence ID" value="MDG3008027.1"/>
    <property type="molecule type" value="Genomic_DNA"/>
</dbReference>